<reference evidence="3" key="1">
    <citation type="submission" date="2016-11" db="UniProtKB">
        <authorList>
            <consortium name="WormBaseParasite"/>
        </authorList>
    </citation>
    <scope>IDENTIFICATION</scope>
</reference>
<dbReference type="AlphaFoldDB" id="A0A1I8FI17"/>
<protein>
    <submittedName>
        <fullName evidence="3">ERCC4 domain-containing protein</fullName>
    </submittedName>
</protein>
<keyword evidence="2" id="KW-1185">Reference proteome</keyword>
<name>A0A1I8FI17_9PLAT</name>
<organism evidence="2 3">
    <name type="scientific">Macrostomum lignano</name>
    <dbReference type="NCBI Taxonomy" id="282301"/>
    <lineage>
        <taxon>Eukaryota</taxon>
        <taxon>Metazoa</taxon>
        <taxon>Spiralia</taxon>
        <taxon>Lophotrochozoa</taxon>
        <taxon>Platyhelminthes</taxon>
        <taxon>Rhabditophora</taxon>
        <taxon>Macrostomorpha</taxon>
        <taxon>Macrostomida</taxon>
        <taxon>Macrostomidae</taxon>
        <taxon>Macrostomum</taxon>
    </lineage>
</organism>
<feature type="compositionally biased region" description="Basic residues" evidence="1">
    <location>
        <begin position="153"/>
        <end position="168"/>
    </location>
</feature>
<sequence length="168" mass="18788">PCRPSFAQIFQTEVRFEKALELAKSPAVANCSNCRSPRFARRSAGCGLAGAPSACWSAWPALSAYRLRTELGRRKLVAHLVEEHLRLLTRGRPIVYVVEEHQEGPAQMAGRRSARRGRARLRLMLLHIDAPRTCRCPSWTASPTPGCRPAGRAGRHGRPQRRVHHGER</sequence>
<feature type="region of interest" description="Disordered" evidence="1">
    <location>
        <begin position="139"/>
        <end position="168"/>
    </location>
</feature>
<evidence type="ECO:0000313" key="3">
    <source>
        <dbReference type="WBParaSite" id="maker-unitig_35492-snap-gene-0.1-mRNA-1"/>
    </source>
</evidence>
<dbReference type="Proteomes" id="UP000095280">
    <property type="component" value="Unplaced"/>
</dbReference>
<proteinExistence type="predicted"/>
<evidence type="ECO:0000313" key="2">
    <source>
        <dbReference type="Proteomes" id="UP000095280"/>
    </source>
</evidence>
<evidence type="ECO:0000256" key="1">
    <source>
        <dbReference type="SAM" id="MobiDB-lite"/>
    </source>
</evidence>
<feature type="compositionally biased region" description="Low complexity" evidence="1">
    <location>
        <begin position="143"/>
        <end position="152"/>
    </location>
</feature>
<dbReference type="WBParaSite" id="maker-unitig_35492-snap-gene-0.1-mRNA-1">
    <property type="protein sequence ID" value="maker-unitig_35492-snap-gene-0.1-mRNA-1"/>
    <property type="gene ID" value="maker-unitig_35492-snap-gene-0.1"/>
</dbReference>
<accession>A0A1I8FI17</accession>